<dbReference type="PROSITE" id="PS50990">
    <property type="entry name" value="PEPTIDASE_C39"/>
    <property type="match status" value="1"/>
</dbReference>
<dbReference type="CDD" id="cd02423">
    <property type="entry name" value="Peptidase_C39G"/>
    <property type="match status" value="1"/>
</dbReference>
<dbReference type="GO" id="GO:0008233">
    <property type="term" value="F:peptidase activity"/>
    <property type="evidence" value="ECO:0007669"/>
    <property type="project" value="InterPro"/>
</dbReference>
<organism evidence="3 4">
    <name type="scientific">Kineobactrum sediminis</name>
    <dbReference type="NCBI Taxonomy" id="1905677"/>
    <lineage>
        <taxon>Bacteria</taxon>
        <taxon>Pseudomonadati</taxon>
        <taxon>Pseudomonadota</taxon>
        <taxon>Gammaproteobacteria</taxon>
        <taxon>Cellvibrionales</taxon>
        <taxon>Halieaceae</taxon>
        <taxon>Kineobactrum</taxon>
    </lineage>
</organism>
<proteinExistence type="predicted"/>
<evidence type="ECO:0000259" key="2">
    <source>
        <dbReference type="PROSITE" id="PS50990"/>
    </source>
</evidence>
<accession>A0A2N5Y0G9</accession>
<dbReference type="Proteomes" id="UP000234845">
    <property type="component" value="Unassembled WGS sequence"/>
</dbReference>
<gene>
    <name evidence="3" type="ORF">CWI75_14100</name>
</gene>
<name>A0A2N5Y0G9_9GAMM</name>
<sequence>MISTLLRVTSTAAVLATATFQAFALDLNNTSMGGNFSVPVTSFAERKFETIYRQQYDFSCGSAALASLLTFHYQDTVSEIDVFLDMFEHGDQEKIQHQGFSMLDMKHYLERRGYSANGFKVSLDRLNIPAITIINQNGYLHFVIVKGLSPTEVLVGDPSVGVKRLEKKKFNEMWESRILFLVENKATVGAASYQRESEWALNPRSPVANALDRSSLAEFNLLRRNYDDL</sequence>
<dbReference type="AlphaFoldDB" id="A0A2N5Y0G9"/>
<feature type="chain" id="PRO_5014963484" evidence="1">
    <location>
        <begin position="25"/>
        <end position="229"/>
    </location>
</feature>
<comment type="caution">
    <text evidence="3">The sequence shown here is derived from an EMBL/GenBank/DDBJ whole genome shotgun (WGS) entry which is preliminary data.</text>
</comment>
<dbReference type="GO" id="GO:0005524">
    <property type="term" value="F:ATP binding"/>
    <property type="evidence" value="ECO:0007669"/>
    <property type="project" value="InterPro"/>
</dbReference>
<feature type="signal peptide" evidence="1">
    <location>
        <begin position="1"/>
        <end position="24"/>
    </location>
</feature>
<dbReference type="OrthoDB" id="13401at2"/>
<protein>
    <submittedName>
        <fullName evidence="3">Peptidase C39</fullName>
    </submittedName>
</protein>
<evidence type="ECO:0000313" key="4">
    <source>
        <dbReference type="Proteomes" id="UP000234845"/>
    </source>
</evidence>
<evidence type="ECO:0000313" key="3">
    <source>
        <dbReference type="EMBL" id="PLW81885.1"/>
    </source>
</evidence>
<keyword evidence="1" id="KW-0732">Signal</keyword>
<dbReference type="GO" id="GO:0016020">
    <property type="term" value="C:membrane"/>
    <property type="evidence" value="ECO:0007669"/>
    <property type="project" value="InterPro"/>
</dbReference>
<evidence type="ECO:0000256" key="1">
    <source>
        <dbReference type="SAM" id="SignalP"/>
    </source>
</evidence>
<dbReference type="Gene3D" id="3.90.70.10">
    <property type="entry name" value="Cysteine proteinases"/>
    <property type="match status" value="1"/>
</dbReference>
<dbReference type="EMBL" id="PKLZ01000010">
    <property type="protein sequence ID" value="PLW81885.1"/>
    <property type="molecule type" value="Genomic_DNA"/>
</dbReference>
<dbReference type="InterPro" id="IPR005074">
    <property type="entry name" value="Peptidase_C39"/>
</dbReference>
<keyword evidence="4" id="KW-1185">Reference proteome</keyword>
<dbReference type="Pfam" id="PF03412">
    <property type="entry name" value="Peptidase_C39"/>
    <property type="match status" value="1"/>
</dbReference>
<dbReference type="GO" id="GO:0006508">
    <property type="term" value="P:proteolysis"/>
    <property type="evidence" value="ECO:0007669"/>
    <property type="project" value="InterPro"/>
</dbReference>
<feature type="domain" description="Peptidase C39" evidence="2">
    <location>
        <begin position="54"/>
        <end position="181"/>
    </location>
</feature>
<reference evidence="4" key="1">
    <citation type="submission" date="2017-11" db="EMBL/GenBank/DDBJ databases">
        <title>The draft genome sequence of Chromatocurvus sp. F02.</title>
        <authorList>
            <person name="Du Z.-J."/>
            <person name="Chang Y.-Q."/>
        </authorList>
    </citation>
    <scope>NUCLEOTIDE SEQUENCE [LARGE SCALE GENOMIC DNA]</scope>
    <source>
        <strain evidence="4">F02</strain>
    </source>
</reference>